<accession>A0A497E871</accession>
<proteinExistence type="predicted"/>
<gene>
    <name evidence="2" type="ORF">DRJ00_01105</name>
</gene>
<dbReference type="Gene3D" id="3.55.50.30">
    <property type="match status" value="1"/>
</dbReference>
<protein>
    <recommendedName>
        <fullName evidence="1">GspD-like N0 domain-containing protein</fullName>
    </recommendedName>
</protein>
<dbReference type="AlphaFoldDB" id="A0A497E871"/>
<feature type="domain" description="GspD-like N0" evidence="1">
    <location>
        <begin position="63"/>
        <end position="128"/>
    </location>
</feature>
<evidence type="ECO:0000259" key="1">
    <source>
        <dbReference type="Pfam" id="PF21305"/>
    </source>
</evidence>
<feature type="non-terminal residue" evidence="2">
    <location>
        <position position="141"/>
    </location>
</feature>
<name>A0A497E871_UNCAE</name>
<comment type="caution">
    <text evidence="2">The sequence shown here is derived from an EMBL/GenBank/DDBJ whole genome shotgun (WGS) entry which is preliminary data.</text>
</comment>
<dbReference type="EMBL" id="QMPZ01000007">
    <property type="protein sequence ID" value="RLE10490.1"/>
    <property type="molecule type" value="Genomic_DNA"/>
</dbReference>
<dbReference type="InterPro" id="IPR049371">
    <property type="entry name" value="GspD-like_N0"/>
</dbReference>
<dbReference type="Proteomes" id="UP000279422">
    <property type="component" value="Unassembled WGS sequence"/>
</dbReference>
<reference evidence="2 3" key="1">
    <citation type="submission" date="2018-06" db="EMBL/GenBank/DDBJ databases">
        <title>Extensive metabolic versatility and redundancy in microbially diverse, dynamic hydrothermal sediments.</title>
        <authorList>
            <person name="Dombrowski N."/>
            <person name="Teske A."/>
            <person name="Baker B.J."/>
        </authorList>
    </citation>
    <scope>NUCLEOTIDE SEQUENCE [LARGE SCALE GENOMIC DNA]</scope>
    <source>
        <strain evidence="2">B47_G16</strain>
    </source>
</reference>
<organism evidence="2 3">
    <name type="scientific">Aerophobetes bacterium</name>
    <dbReference type="NCBI Taxonomy" id="2030807"/>
    <lineage>
        <taxon>Bacteria</taxon>
        <taxon>Candidatus Aerophobota</taxon>
    </lineage>
</organism>
<sequence>MRVWMIFKRFQEVRAGYPGSSLARARRVSIVILITLGIIQYLTVKSSFCAKIPFENLKPISIEFREVDLPDVLRILSAKAGVNIVVSPDVKGKVTARFEKPTSLSEILNFILETHGCRYEVVDNVIKVSKVKVPLLVRSFS</sequence>
<evidence type="ECO:0000313" key="2">
    <source>
        <dbReference type="EMBL" id="RLE10490.1"/>
    </source>
</evidence>
<evidence type="ECO:0000313" key="3">
    <source>
        <dbReference type="Proteomes" id="UP000279422"/>
    </source>
</evidence>
<dbReference type="Pfam" id="PF21305">
    <property type="entry name" value="type_II_gspD_N0"/>
    <property type="match status" value="1"/>
</dbReference>